<evidence type="ECO:0000259" key="2">
    <source>
        <dbReference type="PROSITE" id="PS51163"/>
    </source>
</evidence>
<dbReference type="InterPro" id="IPR017945">
    <property type="entry name" value="DHBP_synth_RibB-like_a/b_dom"/>
</dbReference>
<reference evidence="4" key="1">
    <citation type="submission" date="2025-08" db="UniProtKB">
        <authorList>
            <consortium name="RefSeq"/>
        </authorList>
    </citation>
    <scope>IDENTIFICATION</scope>
    <source>
        <tissue evidence="4">Young leaves</tissue>
    </source>
</reference>
<dbReference type="NCBIfam" id="TIGR00057">
    <property type="entry name" value="L-threonylcarbamoyladenylate synthase"/>
    <property type="match status" value="1"/>
</dbReference>
<dbReference type="AlphaFoldDB" id="A0A8B7C364"/>
<protein>
    <recommendedName>
        <fullName evidence="1">Threonylcarbamoyl-AMP synthase</fullName>
    </recommendedName>
</protein>
<gene>
    <name evidence="4" type="primary">LOC103707862</name>
</gene>
<dbReference type="InterPro" id="IPR052532">
    <property type="entry name" value="SUA5_domain"/>
</dbReference>
<dbReference type="PANTHER" id="PTHR42828:SF3">
    <property type="entry name" value="THREONYLCARBAMOYL-AMP SYNTHASE"/>
    <property type="match status" value="1"/>
</dbReference>
<evidence type="ECO:0000313" key="4">
    <source>
        <dbReference type="RefSeq" id="XP_008790768.2"/>
    </source>
</evidence>
<evidence type="ECO:0000313" key="3">
    <source>
        <dbReference type="Proteomes" id="UP000228380"/>
    </source>
</evidence>
<dbReference type="Proteomes" id="UP000228380">
    <property type="component" value="Unplaced"/>
</dbReference>
<dbReference type="Pfam" id="PF01300">
    <property type="entry name" value="Sua5_yciO_yrdC"/>
    <property type="match status" value="1"/>
</dbReference>
<keyword evidence="3" id="KW-1185">Reference proteome</keyword>
<evidence type="ECO:0000256" key="1">
    <source>
        <dbReference type="ARBA" id="ARBA00015492"/>
    </source>
</evidence>
<accession>A0A8B7C364</accession>
<name>A0A8B7C364_PHODC</name>
<dbReference type="PANTHER" id="PTHR42828">
    <property type="entry name" value="DHBP SYNTHASE RIBB-LIKE ALPHA/BETA DOMAIN-CONTAINING PROTEIN"/>
    <property type="match status" value="1"/>
</dbReference>
<dbReference type="GO" id="GO:0003725">
    <property type="term" value="F:double-stranded RNA binding"/>
    <property type="evidence" value="ECO:0007669"/>
    <property type="project" value="InterPro"/>
</dbReference>
<dbReference type="OrthoDB" id="3648309at2759"/>
<dbReference type="GeneID" id="103707862"/>
<dbReference type="RefSeq" id="XP_008790768.2">
    <property type="nucleotide sequence ID" value="XM_008792546.4"/>
</dbReference>
<proteinExistence type="predicted"/>
<dbReference type="InterPro" id="IPR006070">
    <property type="entry name" value="Sua5-like_dom"/>
</dbReference>
<dbReference type="KEGG" id="pda:103707862"/>
<sequence length="315" mass="34508">MLSDAIAGGCATSAAPTAAGAPSLSFRRSVSSLHLPTRLPSPPPLRQHLPVRALALKRNPKRLKYSAPRFFKDGERMVYVEMDPSGSDGWKLEPIIKLIKEGGVGVIPTDTVYAVVCDLKSHSSIERLRRIKEEDSKPLSILCRSFQDIDTYTMGFPRGNAHGQPNIFRAVKHCLPGPYTFILPASKQLPKQCIKPGMAAKYASRKHVGVRIPDDSICQAILQNLDAPLVCTSVKWPEKDQWMVDPVIIADTYEPEGLDFVVDGGMRVADPSTVVDMTGACPKVIRQGKGPRLDWMVVEGEDPAAQEELPFLQAA</sequence>
<dbReference type="SUPFAM" id="SSF55821">
    <property type="entry name" value="YrdC/RibB"/>
    <property type="match status" value="1"/>
</dbReference>
<dbReference type="Gene3D" id="3.90.870.10">
    <property type="entry name" value="DHBP synthase"/>
    <property type="match status" value="1"/>
</dbReference>
<feature type="domain" description="YrdC-like" evidence="2">
    <location>
        <begin position="89"/>
        <end position="290"/>
    </location>
</feature>
<organism evidence="3 4">
    <name type="scientific">Phoenix dactylifera</name>
    <name type="common">Date palm</name>
    <dbReference type="NCBI Taxonomy" id="42345"/>
    <lineage>
        <taxon>Eukaryota</taxon>
        <taxon>Viridiplantae</taxon>
        <taxon>Streptophyta</taxon>
        <taxon>Embryophyta</taxon>
        <taxon>Tracheophyta</taxon>
        <taxon>Spermatophyta</taxon>
        <taxon>Magnoliopsida</taxon>
        <taxon>Liliopsida</taxon>
        <taxon>Arecaceae</taxon>
        <taxon>Coryphoideae</taxon>
        <taxon>Phoeniceae</taxon>
        <taxon>Phoenix</taxon>
    </lineage>
</organism>
<dbReference type="PROSITE" id="PS51163">
    <property type="entry name" value="YRDC"/>
    <property type="match status" value="1"/>
</dbReference>